<keyword evidence="6" id="KW-0813">Transport</keyword>
<dbReference type="Pfam" id="PF02699">
    <property type="entry name" value="YajC"/>
    <property type="match status" value="1"/>
</dbReference>
<dbReference type="SMART" id="SM01323">
    <property type="entry name" value="YajC"/>
    <property type="match status" value="1"/>
</dbReference>
<keyword evidence="15" id="KW-1185">Reference proteome</keyword>
<accession>A0A2A4CR88</accession>
<reference evidence="14 15" key="1">
    <citation type="submission" date="2017-09" db="EMBL/GenBank/DDBJ databases">
        <title>A multilocus sequence analysis scheme for characterization of bacteria in the genus Thioclava.</title>
        <authorList>
            <person name="Liu Y."/>
            <person name="Shao Z."/>
        </authorList>
    </citation>
    <scope>NUCLEOTIDE SEQUENCE [LARGE SCALE GENOMIC DNA]</scope>
    <source>
        <strain evidence="14 15">CAU 1312</strain>
    </source>
</reference>
<dbReference type="AlphaFoldDB" id="A0A2A4CR88"/>
<dbReference type="EMBL" id="NTJD01000004">
    <property type="protein sequence ID" value="PCD76808.1"/>
    <property type="molecule type" value="Genomic_DNA"/>
</dbReference>
<dbReference type="PRINTS" id="PR01853">
    <property type="entry name" value="YAJCTRNLCASE"/>
</dbReference>
<evidence type="ECO:0000256" key="2">
    <source>
        <dbReference type="ARBA" id="ARBA00004162"/>
    </source>
</evidence>
<protein>
    <recommendedName>
        <fullName evidence="5">Sec translocon accessory complex subunit YajC</fullName>
    </recommendedName>
</protein>
<comment type="subunit">
    <text evidence="4">Part of the SecDF-YidC-YajC translocase complex. The SecDF-YidC-YajC translocase forms a supercomplex with SecYEG, called the holo-translocon (HTL).</text>
</comment>
<evidence type="ECO:0000256" key="4">
    <source>
        <dbReference type="ARBA" id="ARBA00011718"/>
    </source>
</evidence>
<dbReference type="InterPro" id="IPR003849">
    <property type="entry name" value="Preprotein_translocase_YajC"/>
</dbReference>
<dbReference type="GO" id="GO:0015031">
    <property type="term" value="P:protein transport"/>
    <property type="evidence" value="ECO:0007669"/>
    <property type="project" value="UniProtKB-KW"/>
</dbReference>
<evidence type="ECO:0000256" key="13">
    <source>
        <dbReference type="SAM" id="Phobius"/>
    </source>
</evidence>
<evidence type="ECO:0000256" key="6">
    <source>
        <dbReference type="ARBA" id="ARBA00022448"/>
    </source>
</evidence>
<gene>
    <name evidence="14" type="primary">yajC</name>
    <name evidence="14" type="ORF">CLN94_06830</name>
</gene>
<dbReference type="PANTHER" id="PTHR33909:SF1">
    <property type="entry name" value="SEC TRANSLOCON ACCESSORY COMPLEX SUBUNIT YAJC"/>
    <property type="match status" value="1"/>
</dbReference>
<comment type="subcellular location">
    <subcellularLocation>
        <location evidence="2">Cell membrane</location>
        <topology evidence="2">Single-pass membrane protein</topology>
    </subcellularLocation>
</comment>
<evidence type="ECO:0000256" key="5">
    <source>
        <dbReference type="ARBA" id="ARBA00014962"/>
    </source>
</evidence>
<sequence>MFVTPAFAQAADGAAGPGQLGQFLPLILIFVIMYFLLIRPQQKRAKEHKAMVEAVRRGDQVVTQGGIVAKVTKVREDGEVEVEIAPGVNVRVIKQTIVQVLSKTEPAAPAGK</sequence>
<keyword evidence="7" id="KW-1003">Cell membrane</keyword>
<organism evidence="14 15">
    <name type="scientific">Pseudothioclava arenosa</name>
    <dbReference type="NCBI Taxonomy" id="1795308"/>
    <lineage>
        <taxon>Bacteria</taxon>
        <taxon>Pseudomonadati</taxon>
        <taxon>Pseudomonadota</taxon>
        <taxon>Alphaproteobacteria</taxon>
        <taxon>Rhodobacterales</taxon>
        <taxon>Paracoccaceae</taxon>
        <taxon>Pseudothioclava</taxon>
    </lineage>
</organism>
<keyword evidence="10 13" id="KW-1133">Transmembrane helix</keyword>
<comment type="similarity">
    <text evidence="3">Belongs to the YajC family.</text>
</comment>
<proteinExistence type="inferred from homology"/>
<keyword evidence="12 13" id="KW-0472">Membrane</keyword>
<evidence type="ECO:0000313" key="14">
    <source>
        <dbReference type="EMBL" id="PCD76808.1"/>
    </source>
</evidence>
<dbReference type="NCBIfam" id="TIGR00739">
    <property type="entry name" value="yajC"/>
    <property type="match status" value="1"/>
</dbReference>
<evidence type="ECO:0000313" key="15">
    <source>
        <dbReference type="Proteomes" id="UP000243507"/>
    </source>
</evidence>
<dbReference type="Proteomes" id="UP000243507">
    <property type="component" value="Unassembled WGS sequence"/>
</dbReference>
<comment type="function">
    <text evidence="1">The SecYEG-SecDF-YajC-YidC holo-translocon (HTL) protein secretase/insertase is a supercomplex required for protein secretion, insertion of proteins into membranes, and assembly of membrane protein complexes. While the SecYEG complex is essential for assembly of a number of proteins and complexes, the SecDF-YajC-YidC subcomplex facilitates these functions.</text>
</comment>
<dbReference type="RefSeq" id="WP_096432499.1">
    <property type="nucleotide sequence ID" value="NZ_NTJD01000004.1"/>
</dbReference>
<feature type="transmembrane region" description="Helical" evidence="13">
    <location>
        <begin position="20"/>
        <end position="38"/>
    </location>
</feature>
<name>A0A2A4CR88_9RHOB</name>
<evidence type="ECO:0000256" key="1">
    <source>
        <dbReference type="ARBA" id="ARBA00002061"/>
    </source>
</evidence>
<keyword evidence="11" id="KW-0811">Translocation</keyword>
<comment type="caution">
    <text evidence="14">The sequence shown here is derived from an EMBL/GenBank/DDBJ whole genome shotgun (WGS) entry which is preliminary data.</text>
</comment>
<keyword evidence="8 13" id="KW-0812">Transmembrane</keyword>
<evidence type="ECO:0000256" key="9">
    <source>
        <dbReference type="ARBA" id="ARBA00022927"/>
    </source>
</evidence>
<evidence type="ECO:0000256" key="11">
    <source>
        <dbReference type="ARBA" id="ARBA00023010"/>
    </source>
</evidence>
<evidence type="ECO:0000256" key="8">
    <source>
        <dbReference type="ARBA" id="ARBA00022692"/>
    </source>
</evidence>
<evidence type="ECO:0000256" key="7">
    <source>
        <dbReference type="ARBA" id="ARBA00022475"/>
    </source>
</evidence>
<dbReference type="PANTHER" id="PTHR33909">
    <property type="entry name" value="SEC TRANSLOCON ACCESSORY COMPLEX SUBUNIT YAJC"/>
    <property type="match status" value="1"/>
</dbReference>
<evidence type="ECO:0000256" key="12">
    <source>
        <dbReference type="ARBA" id="ARBA00023136"/>
    </source>
</evidence>
<evidence type="ECO:0000256" key="3">
    <source>
        <dbReference type="ARBA" id="ARBA00006742"/>
    </source>
</evidence>
<keyword evidence="9" id="KW-0653">Protein transport</keyword>
<dbReference type="OrthoDB" id="9811406at2"/>
<dbReference type="GO" id="GO:0005886">
    <property type="term" value="C:plasma membrane"/>
    <property type="evidence" value="ECO:0007669"/>
    <property type="project" value="UniProtKB-SubCell"/>
</dbReference>
<evidence type="ECO:0000256" key="10">
    <source>
        <dbReference type="ARBA" id="ARBA00022989"/>
    </source>
</evidence>